<keyword evidence="2" id="KW-1185">Reference proteome</keyword>
<dbReference type="EMBL" id="JALZWP010000003">
    <property type="protein sequence ID" value="MCL1627886.1"/>
    <property type="molecule type" value="Genomic_DNA"/>
</dbReference>
<comment type="caution">
    <text evidence="1">The sequence shown here is derived from an EMBL/GenBank/DDBJ whole genome shotgun (WGS) entry which is preliminary data.</text>
</comment>
<organism evidence="1 2">
    <name type="scientific">Roseinatronobacter domitianus</name>
    <dbReference type="NCBI Taxonomy" id="2940293"/>
    <lineage>
        <taxon>Bacteria</taxon>
        <taxon>Pseudomonadati</taxon>
        <taxon>Pseudomonadota</taxon>
        <taxon>Alphaproteobacteria</taxon>
        <taxon>Rhodobacterales</taxon>
        <taxon>Paracoccaceae</taxon>
        <taxon>Roseinatronobacter</taxon>
    </lineage>
</organism>
<evidence type="ECO:0000313" key="2">
    <source>
        <dbReference type="Proteomes" id="UP001202550"/>
    </source>
</evidence>
<name>A0ABT0LZ39_9RHOB</name>
<gene>
    <name evidence="1" type="ORF">M3N55_04015</name>
</gene>
<dbReference type="RefSeq" id="WP_249056634.1">
    <property type="nucleotide sequence ID" value="NZ_JALZWP010000003.1"/>
</dbReference>
<protein>
    <submittedName>
        <fullName evidence="1">Uncharacterized protein</fullName>
    </submittedName>
</protein>
<evidence type="ECO:0000313" key="1">
    <source>
        <dbReference type="EMBL" id="MCL1627886.1"/>
    </source>
</evidence>
<sequence>MAMSLEYMKAQLTQDMGRCPIPDGSLLTYAATLADLSDQINMAAKALQPEDEAAGFSGFLDSFAQTSNHAF</sequence>
<dbReference type="Proteomes" id="UP001202550">
    <property type="component" value="Unassembled WGS sequence"/>
</dbReference>
<reference evidence="1 2" key="1">
    <citation type="submission" date="2022-05" db="EMBL/GenBank/DDBJ databases">
        <title>Seasonal and diel survey of microbial diversity of the Tyrrhenian coast.</title>
        <authorList>
            <person name="Gattoni G."/>
            <person name="Corral P."/>
        </authorList>
    </citation>
    <scope>NUCLEOTIDE SEQUENCE [LARGE SCALE GENOMIC DNA]</scope>
    <source>
        <strain evidence="1 2">V10</strain>
    </source>
</reference>
<accession>A0ABT0LZ39</accession>
<proteinExistence type="predicted"/>